<feature type="region of interest" description="Disordered" evidence="1">
    <location>
        <begin position="530"/>
        <end position="563"/>
    </location>
</feature>
<feature type="region of interest" description="Disordered" evidence="1">
    <location>
        <begin position="613"/>
        <end position="636"/>
    </location>
</feature>
<feature type="region of interest" description="Disordered" evidence="1">
    <location>
        <begin position="835"/>
        <end position="856"/>
    </location>
</feature>
<feature type="compositionally biased region" description="Polar residues" evidence="1">
    <location>
        <begin position="835"/>
        <end position="847"/>
    </location>
</feature>
<name>A0A0R3UJ78_MESCO</name>
<dbReference type="Proteomes" id="UP000267029">
    <property type="component" value="Unassembled WGS sequence"/>
</dbReference>
<feature type="compositionally biased region" description="Polar residues" evidence="1">
    <location>
        <begin position="613"/>
        <end position="622"/>
    </location>
</feature>
<organism evidence="4">
    <name type="scientific">Mesocestoides corti</name>
    <name type="common">Flatworm</name>
    <dbReference type="NCBI Taxonomy" id="53468"/>
    <lineage>
        <taxon>Eukaryota</taxon>
        <taxon>Metazoa</taxon>
        <taxon>Spiralia</taxon>
        <taxon>Lophotrochozoa</taxon>
        <taxon>Platyhelminthes</taxon>
        <taxon>Cestoda</taxon>
        <taxon>Eucestoda</taxon>
        <taxon>Cyclophyllidea</taxon>
        <taxon>Mesocestoididae</taxon>
        <taxon>Mesocestoides</taxon>
    </lineage>
</organism>
<feature type="compositionally biased region" description="Polar residues" evidence="1">
    <location>
        <begin position="730"/>
        <end position="751"/>
    </location>
</feature>
<dbReference type="STRING" id="53468.A0A0R3UJ78"/>
<evidence type="ECO:0000313" key="3">
    <source>
        <dbReference type="Proteomes" id="UP000267029"/>
    </source>
</evidence>
<feature type="region of interest" description="Disordered" evidence="1">
    <location>
        <begin position="296"/>
        <end position="318"/>
    </location>
</feature>
<dbReference type="EMBL" id="UXSR01005378">
    <property type="protein sequence ID" value="VDD81541.1"/>
    <property type="molecule type" value="Genomic_DNA"/>
</dbReference>
<feature type="compositionally biased region" description="Polar residues" evidence="1">
    <location>
        <begin position="674"/>
        <end position="686"/>
    </location>
</feature>
<evidence type="ECO:0000256" key="1">
    <source>
        <dbReference type="SAM" id="MobiDB-lite"/>
    </source>
</evidence>
<proteinExistence type="predicted"/>
<dbReference type="WBParaSite" id="MCU_004023-RA">
    <property type="protein sequence ID" value="MCU_004023-RA"/>
    <property type="gene ID" value="MCU_004023"/>
</dbReference>
<reference evidence="2 3" key="1">
    <citation type="submission" date="2018-10" db="EMBL/GenBank/DDBJ databases">
        <authorList>
            <consortium name="Pathogen Informatics"/>
        </authorList>
    </citation>
    <scope>NUCLEOTIDE SEQUENCE [LARGE SCALE GENOMIC DNA]</scope>
</reference>
<accession>A0A0R3UJ78</accession>
<sequence length="1195" mass="132307">MRDQLPFRRDFAADTSSINGIQWSYPIRGVRNKHILEEVLREMNYGTDIKARTSFLAAMDIVRHSSSKQLLDLLQNGGMTALKNLLSNAHLLRRGWNSLGPGLEIFEGLLSVNNTIRLYLLRYWEMILRPVKKHFMEFERVYGFAFLETDMFYTNCCGYRNFQQKGPNSETYKSIRDHLYRLWPQGMKNALRRIPNPDIMLFSEYLRTLEILFTTAVDANSKSINKLFSINKRLEPFHKTIKELDINVHVTKSDVLFGPRLANARPEDYAESPPPPSYLQEAFADDDHTIGESTELELDVNGKNEEREEERENYDAREGVDTGRCLSSILRDSSKSKTTLAKAITRTFCEQIEEVQPVSQENKALIPTRSVVFLANKYPLYFPPGRPVLDPEGELENTAQQIVADVLREAPLEIDSVSEETLVEDPKSNNVQLIKKANLSVDGFRVSYIDSYYAPSSEKFIEGLMTQSKPWDSGVMPNTASEGSSLSFSEGQIPDNFISDAYVPTSSVSASTEDTTKSIHSLVETVLSKAMESRTSDSTDVLRQETKDTTESRQSRTLSTGAQGKAIATPGLFDYEERTPAHSQSTGSLAKLTVEDAFSGLPESHSIFENRMQDNSTHGSAKNSDDPVSGPETSRTFSNFGSTASLLSFPMYSIESLSKLIVEEVLLEISKQWISPTGSPNMGTMKQSTSIMSSGISRSKSESEGEKQEGNRDIFKDSSSFRIGKKKPPSLNQSTAESVKSSGSLERSTVQFKPAEGRPSGSSGNERVKSRIDTATGNSDSIENLTKRVIREVLTGIATMKEFSAPSKMHDSLNITSTNSKRGLFVINSASKSTSYQTESSARNSPSVTPPDVDSGNMSFVITDKGMTNSRELVTRSNLKALPEIFGDNGDLQRKTNKLGVAASIKGKDVQGYGQSGQDSLDLQNVATDIVNKALQGVYIYKSQDEKANGIHERKSDHGEPGCIISGERGTPSSGFAPPQSIVNKFTGSVPMRFHMSSDVHRTKSTDKNLYIRRDNKDKTSPKPVSVQEATTSCQILDGMFTKMAEKLSSRLDSMEESESEKINKQALYVVQRVLSNLAICASTLSAQGETAVSSPDPSAMDRRADIIIERALSDSMVRESFSRNSSSIKNRARHIVNIIVDGALKELSGDQNNNNNSSACQKAFELDDNRAIPVIRRPRGISLAQAIRTGRLIL</sequence>
<protein>
    <submittedName>
        <fullName evidence="4">RUN domain-containing protein</fullName>
    </submittedName>
</protein>
<feature type="compositionally biased region" description="Low complexity" evidence="1">
    <location>
        <begin position="687"/>
        <end position="698"/>
    </location>
</feature>
<evidence type="ECO:0000313" key="2">
    <source>
        <dbReference type="EMBL" id="VDD81541.1"/>
    </source>
</evidence>
<evidence type="ECO:0000313" key="4">
    <source>
        <dbReference type="WBParaSite" id="MCU_004023-RA"/>
    </source>
</evidence>
<dbReference type="OrthoDB" id="6281876at2759"/>
<dbReference type="AlphaFoldDB" id="A0A0R3UJ78"/>
<feature type="region of interest" description="Disordered" evidence="1">
    <location>
        <begin position="674"/>
        <end position="779"/>
    </location>
</feature>
<reference evidence="4" key="2">
    <citation type="submission" date="2019-11" db="UniProtKB">
        <authorList>
            <consortium name="WormBaseParasite"/>
        </authorList>
    </citation>
    <scope>IDENTIFICATION</scope>
</reference>
<feature type="compositionally biased region" description="Basic and acidic residues" evidence="1">
    <location>
        <begin position="699"/>
        <end position="716"/>
    </location>
</feature>
<keyword evidence="3" id="KW-1185">Reference proteome</keyword>
<gene>
    <name evidence="2" type="ORF">MCOS_LOCUS7544</name>
</gene>
<feature type="compositionally biased region" description="Basic and acidic residues" evidence="1">
    <location>
        <begin position="531"/>
        <end position="554"/>
    </location>
</feature>